<proteinExistence type="predicted"/>
<organism evidence="1">
    <name type="scientific">Arundo donax</name>
    <name type="common">Giant reed</name>
    <name type="synonym">Donax arundinaceus</name>
    <dbReference type="NCBI Taxonomy" id="35708"/>
    <lineage>
        <taxon>Eukaryota</taxon>
        <taxon>Viridiplantae</taxon>
        <taxon>Streptophyta</taxon>
        <taxon>Embryophyta</taxon>
        <taxon>Tracheophyta</taxon>
        <taxon>Spermatophyta</taxon>
        <taxon>Magnoliopsida</taxon>
        <taxon>Liliopsida</taxon>
        <taxon>Poales</taxon>
        <taxon>Poaceae</taxon>
        <taxon>PACMAD clade</taxon>
        <taxon>Arundinoideae</taxon>
        <taxon>Arundineae</taxon>
        <taxon>Arundo</taxon>
    </lineage>
</organism>
<reference evidence="1" key="2">
    <citation type="journal article" date="2015" name="Data Brief">
        <title>Shoot transcriptome of the giant reed, Arundo donax.</title>
        <authorList>
            <person name="Barrero R.A."/>
            <person name="Guerrero F.D."/>
            <person name="Moolhuijzen P."/>
            <person name="Goolsby J.A."/>
            <person name="Tidwell J."/>
            <person name="Bellgard S.E."/>
            <person name="Bellgard M.I."/>
        </authorList>
    </citation>
    <scope>NUCLEOTIDE SEQUENCE</scope>
    <source>
        <tissue evidence="1">Shoot tissue taken approximately 20 cm above the soil surface</tissue>
    </source>
</reference>
<sequence length="27" mass="2977">MVPCMLGTSIQYKRLLVGTVILVLSQL</sequence>
<evidence type="ECO:0000313" key="1">
    <source>
        <dbReference type="EMBL" id="JAD92691.1"/>
    </source>
</evidence>
<dbReference type="AlphaFoldDB" id="A0A0A9DY23"/>
<name>A0A0A9DY23_ARUDO</name>
<protein>
    <submittedName>
        <fullName evidence="1">Uncharacterized protein</fullName>
    </submittedName>
</protein>
<accession>A0A0A9DY23</accession>
<dbReference type="EMBL" id="GBRH01205204">
    <property type="protein sequence ID" value="JAD92691.1"/>
    <property type="molecule type" value="Transcribed_RNA"/>
</dbReference>
<reference evidence="1" key="1">
    <citation type="submission" date="2014-09" db="EMBL/GenBank/DDBJ databases">
        <authorList>
            <person name="Magalhaes I.L.F."/>
            <person name="Oliveira U."/>
            <person name="Santos F.R."/>
            <person name="Vidigal T.H.D.A."/>
            <person name="Brescovit A.D."/>
            <person name="Santos A.J."/>
        </authorList>
    </citation>
    <scope>NUCLEOTIDE SEQUENCE</scope>
    <source>
        <tissue evidence="1">Shoot tissue taken approximately 20 cm above the soil surface</tissue>
    </source>
</reference>